<dbReference type="EMBL" id="NPHW01004596">
    <property type="protein sequence ID" value="OXV07733.1"/>
    <property type="molecule type" value="Genomic_DNA"/>
</dbReference>
<evidence type="ECO:0008006" key="9">
    <source>
        <dbReference type="Google" id="ProtNLM"/>
    </source>
</evidence>
<dbReference type="InterPro" id="IPR022039">
    <property type="entry name" value="MKT1_C"/>
</dbReference>
<dbReference type="PRINTS" id="PR00853">
    <property type="entry name" value="XPGRADSUPER"/>
</dbReference>
<dbReference type="Pfam" id="PF00867">
    <property type="entry name" value="XPG_I"/>
    <property type="match status" value="1"/>
</dbReference>
<dbReference type="Pfam" id="PF12247">
    <property type="entry name" value="MKT1_N"/>
    <property type="match status" value="1"/>
</dbReference>
<dbReference type="CDD" id="cd09858">
    <property type="entry name" value="PIN_MKT1"/>
    <property type="match status" value="1"/>
</dbReference>
<dbReference type="InterPro" id="IPR006084">
    <property type="entry name" value="XPG/Rad2"/>
</dbReference>
<dbReference type="Gene3D" id="3.40.50.1010">
    <property type="entry name" value="5'-nuclease"/>
    <property type="match status" value="1"/>
</dbReference>
<comment type="caution">
    <text evidence="7">The sequence shown here is derived from an EMBL/GenBank/DDBJ whole genome shotgun (WGS) entry which is preliminary data.</text>
</comment>
<dbReference type="Pfam" id="PF12246">
    <property type="entry name" value="MKT1_C"/>
    <property type="match status" value="1"/>
</dbReference>
<sequence>MSSVRALDDWAASHTQPLPLSSLKGAVLGIDASHYIFHHLHHHSSREPLLVALGGFPFALKSNIGRELQTFKNLGITCVFVFNGLDFGLREHQTHARAESARAFEQAWDLYDQQQADQVVDAFSNAGMVHGLAMYPGAANEANDIGTPKPDSLYRFLQRILHENKVEFLVAPYSAAAQLSYLGKGPNQLVDAVYGASDILLFDVEKLITKIDMENSENSRFHWVTKQFCQDELGRLSSGQFLDFALLLGSRYLHTFPPFENAAYPGKALNIREALTLFNTAGRNALTICSQFEDDRRVQDPKYLDRYKRALMTVKHHVIMDADGKVGPMDPDHVPSDMHELIGQRLPEELYFYLSKGILGPNVPNYLTSGEVLIPLPLGVEDSDIYRRLVGDLLLPIRTQSIGLLSNSLHRFYQTKVINVRTWFNEKSERPISLKALPSVKDTIQSWKLRSEQFPESTKRLRATYSSFKFAAESLKDAGFVSKSFSSRDSPPLYLQDDILANVFWRFLQLRGYIDDKHQLTAWGTCLEQALSVLDPTWNLEEPTFIAIELLRLGILNAKDWFSHVSGGPMRGSDEERTFNMLVSRVACIGKLRHKNIGYSGPLSRQLLSFRSLISTVRATLRDLIEVVLAGLLLGGDADRDRKDWTEMSTKLPFIDDNDCGLGIAVRTYLDDLLHQNNPTSPETRAEVKAKGKEWFQHSESFAGSLDIAFRLWDAVYKGTQNTGREFKDTKLWEGANKWLAERR</sequence>
<dbReference type="PANTHER" id="PTHR11081">
    <property type="entry name" value="FLAP ENDONUCLEASE FAMILY MEMBER"/>
    <property type="match status" value="1"/>
</dbReference>
<name>A0A232LU98_9EURO</name>
<feature type="domain" description="Post-transcriptional regulator MKT1 C-terminal" evidence="5">
    <location>
        <begin position="506"/>
        <end position="741"/>
    </location>
</feature>
<evidence type="ECO:0000259" key="4">
    <source>
        <dbReference type="Pfam" id="PF00867"/>
    </source>
</evidence>
<dbReference type="OrthoDB" id="17262at2759"/>
<comment type="similarity">
    <text evidence="2">Belongs to the XPG/RAD2 endonuclease family.</text>
</comment>
<dbReference type="Proteomes" id="UP000243515">
    <property type="component" value="Unassembled WGS sequence"/>
</dbReference>
<keyword evidence="1" id="KW-0810">Translation regulation</keyword>
<dbReference type="GO" id="GO:0004518">
    <property type="term" value="F:nuclease activity"/>
    <property type="evidence" value="ECO:0007669"/>
    <property type="project" value="InterPro"/>
</dbReference>
<dbReference type="GO" id="GO:0006974">
    <property type="term" value="P:DNA damage response"/>
    <property type="evidence" value="ECO:0007669"/>
    <property type="project" value="UniProtKB-ARBA"/>
</dbReference>
<dbReference type="PANTHER" id="PTHR11081:SF32">
    <property type="entry name" value="POST-TRANSCRIPTIONAL REGULATOR MKT1"/>
    <property type="match status" value="1"/>
</dbReference>
<dbReference type="GO" id="GO:0003730">
    <property type="term" value="F:mRNA 3'-UTR binding"/>
    <property type="evidence" value="ECO:0007669"/>
    <property type="project" value="TreeGrafter"/>
</dbReference>
<evidence type="ECO:0000256" key="2">
    <source>
        <dbReference type="ARBA" id="ARBA00024023"/>
    </source>
</evidence>
<organism evidence="7 8">
    <name type="scientific">Elaphomyces granulatus</name>
    <dbReference type="NCBI Taxonomy" id="519963"/>
    <lineage>
        <taxon>Eukaryota</taxon>
        <taxon>Fungi</taxon>
        <taxon>Dikarya</taxon>
        <taxon>Ascomycota</taxon>
        <taxon>Pezizomycotina</taxon>
        <taxon>Eurotiomycetes</taxon>
        <taxon>Eurotiomycetidae</taxon>
        <taxon>Eurotiales</taxon>
        <taxon>Elaphomycetaceae</taxon>
        <taxon>Elaphomyces</taxon>
    </lineage>
</organism>
<evidence type="ECO:0000313" key="7">
    <source>
        <dbReference type="EMBL" id="OXV07733.1"/>
    </source>
</evidence>
<dbReference type="Pfam" id="PF00752">
    <property type="entry name" value="XPG_N"/>
    <property type="match status" value="1"/>
</dbReference>
<dbReference type="InterPro" id="IPR022040">
    <property type="entry name" value="MKT1_N"/>
</dbReference>
<evidence type="ECO:0000259" key="3">
    <source>
        <dbReference type="Pfam" id="PF00752"/>
    </source>
</evidence>
<dbReference type="InterPro" id="IPR006086">
    <property type="entry name" value="XPG-I_dom"/>
</dbReference>
<accession>A0A232LU98</accession>
<feature type="domain" description="XPG N-terminal" evidence="3">
    <location>
        <begin position="5"/>
        <end position="99"/>
    </location>
</feature>
<protein>
    <recommendedName>
        <fullName evidence="9">XPG N-terminal domain-containing protein</fullName>
    </recommendedName>
</protein>
<dbReference type="InterPro" id="IPR006085">
    <property type="entry name" value="XPG_DNA_repair_N"/>
</dbReference>
<feature type="domain" description="Post-transcriptional regulator MKT1 N-terminal" evidence="6">
    <location>
        <begin position="335"/>
        <end position="424"/>
    </location>
</feature>
<keyword evidence="8" id="KW-1185">Reference proteome</keyword>
<evidence type="ECO:0000259" key="6">
    <source>
        <dbReference type="Pfam" id="PF12247"/>
    </source>
</evidence>
<dbReference type="InterPro" id="IPR029060">
    <property type="entry name" value="PIN-like_dom_sf"/>
</dbReference>
<dbReference type="SUPFAM" id="SSF88723">
    <property type="entry name" value="PIN domain-like"/>
    <property type="match status" value="1"/>
</dbReference>
<reference evidence="7 8" key="1">
    <citation type="journal article" date="2015" name="Environ. Microbiol.">
        <title>Metagenome sequence of Elaphomyces granulatus from sporocarp tissue reveals Ascomycota ectomycorrhizal fingerprints of genome expansion and a Proteobacteria-rich microbiome.</title>
        <authorList>
            <person name="Quandt C.A."/>
            <person name="Kohler A."/>
            <person name="Hesse C.N."/>
            <person name="Sharpton T.J."/>
            <person name="Martin F."/>
            <person name="Spatafora J.W."/>
        </authorList>
    </citation>
    <scope>NUCLEOTIDE SEQUENCE [LARGE SCALE GENOMIC DNA]</scope>
    <source>
        <strain evidence="7 8">OSC145934</strain>
    </source>
</reference>
<feature type="domain" description="XPG-I" evidence="4">
    <location>
        <begin position="165"/>
        <end position="250"/>
    </location>
</feature>
<evidence type="ECO:0000256" key="1">
    <source>
        <dbReference type="ARBA" id="ARBA00022845"/>
    </source>
</evidence>
<dbReference type="CDD" id="cd09902">
    <property type="entry name" value="H3TH_MKT1"/>
    <property type="match status" value="1"/>
</dbReference>
<evidence type="ECO:0000313" key="8">
    <source>
        <dbReference type="Proteomes" id="UP000243515"/>
    </source>
</evidence>
<dbReference type="AlphaFoldDB" id="A0A232LU98"/>
<dbReference type="GO" id="GO:0006417">
    <property type="term" value="P:regulation of translation"/>
    <property type="evidence" value="ECO:0007669"/>
    <property type="project" value="UniProtKB-KW"/>
</dbReference>
<gene>
    <name evidence="7" type="ORF">Egran_04501</name>
</gene>
<proteinExistence type="inferred from homology"/>
<dbReference type="InterPro" id="IPR037314">
    <property type="entry name" value="MKT1_H3TH"/>
</dbReference>
<evidence type="ECO:0000259" key="5">
    <source>
        <dbReference type="Pfam" id="PF12246"/>
    </source>
</evidence>